<reference evidence="1" key="2">
    <citation type="submission" date="2018-07" db="EMBL/GenBank/DDBJ databases">
        <authorList>
            <consortium name="NCBI Pathogen Detection Project"/>
        </authorList>
    </citation>
    <scope>NUCLEOTIDE SEQUENCE</scope>
    <source>
        <strain evidence="1">5039-68</strain>
    </source>
</reference>
<dbReference type="InterPro" id="IPR044854">
    <property type="entry name" value="IraM/PmrD"/>
</dbReference>
<dbReference type="InterPro" id="IPR038679">
    <property type="entry name" value="PmrD_sf"/>
</dbReference>
<evidence type="ECO:0000313" key="1">
    <source>
        <dbReference type="EMBL" id="HAE4732136.1"/>
    </source>
</evidence>
<sequence>MEWLVKKSHYVKKMARHVLVLCDSGGSLKMIAEANSMILLSPGDILSPIKDAQYCINREKHQILKIINARCYSCDEWQRLTCKSS</sequence>
<accession>A0A731XTT6</accession>
<dbReference type="Gene3D" id="2.40.50.650">
    <property type="match status" value="1"/>
</dbReference>
<proteinExistence type="predicted"/>
<comment type="caution">
    <text evidence="1">The sequence shown here is derived from an EMBL/GenBank/DDBJ whole genome shotgun (WGS) entry which is preliminary data.</text>
</comment>
<dbReference type="AlphaFoldDB" id="A0A731XTT6"/>
<name>A0A731XTT6_SALEE</name>
<dbReference type="Pfam" id="PF11183">
    <property type="entry name" value="PmrD"/>
    <property type="match status" value="1"/>
</dbReference>
<reference evidence="1" key="1">
    <citation type="journal article" date="2018" name="Genome Biol.">
        <title>SKESA: strategic k-mer extension for scrupulous assemblies.</title>
        <authorList>
            <person name="Souvorov A."/>
            <person name="Agarwala R."/>
            <person name="Lipman D.J."/>
        </authorList>
    </citation>
    <scope>NUCLEOTIDE SEQUENCE</scope>
    <source>
        <strain evidence="1">5039-68</strain>
    </source>
</reference>
<organism evidence="1">
    <name type="scientific">Salmonella enterica subsp. VII serovar 40:z4,z24:[z39]</name>
    <dbReference type="NCBI Taxonomy" id="1967625"/>
    <lineage>
        <taxon>Bacteria</taxon>
        <taxon>Pseudomonadati</taxon>
        <taxon>Pseudomonadota</taxon>
        <taxon>Gammaproteobacteria</taxon>
        <taxon>Enterobacterales</taxon>
        <taxon>Enterobacteriaceae</taxon>
        <taxon>Salmonella</taxon>
    </lineage>
</organism>
<gene>
    <name evidence="1" type="primary">pmrD</name>
    <name evidence="1" type="ORF">GND13_001338</name>
</gene>
<dbReference type="NCBIfam" id="NF011994">
    <property type="entry name" value="PRK15450.1"/>
    <property type="match status" value="1"/>
</dbReference>
<dbReference type="EMBL" id="DAASAS010000007">
    <property type="protein sequence ID" value="HAE4732136.1"/>
    <property type="molecule type" value="Genomic_DNA"/>
</dbReference>
<protein>
    <submittedName>
        <fullName evidence="1">Signal transduction protein PmrD</fullName>
    </submittedName>
</protein>